<accession>A0AAQ0B4X4</accession>
<dbReference type="AlphaFoldDB" id="A0AAQ0B4X4"/>
<dbReference type="Proteomes" id="UP000663255">
    <property type="component" value="Plasmid p1"/>
</dbReference>
<evidence type="ECO:0000313" key="2">
    <source>
        <dbReference type="Proteomes" id="UP000663255"/>
    </source>
</evidence>
<proteinExistence type="predicted"/>
<sequence length="289" mass="33109">MKEQEPNIKSEIDSITLSEFLEGHPPSQIVNVKDLYYISKDNFGEDHWYLNKPEINLYCSNDKCNGNRFFRNIDSGRVELQKRSEKLVFLNYQCSNCQDSLKVFSAFVMADNGTKGQIFKFGELPFYGPSTPSKLITLIGPDREIFLKGRQCENQSLGIGAFIYYRRVVENQKNRILTKILDVIKKLNVQKEKVTKFEEAIKEIQFSKAIDLVKDDFPEILLVNGKNPLKLLHSALSEGVHNRTDEQCLNLAQSIRIVLAELSERISIALKDEQELLNAISTLENKKNA</sequence>
<name>A0AAQ0B4X4_LEPIR</name>
<gene>
    <name evidence="1" type="ORF">Lepto1489_21480</name>
</gene>
<evidence type="ECO:0000313" key="1">
    <source>
        <dbReference type="EMBL" id="QOI52969.1"/>
    </source>
</evidence>
<reference evidence="1" key="1">
    <citation type="submission" date="2019-09" db="EMBL/GenBank/DDBJ databases">
        <title>Comparative Genomics of Leptospira interrogans Reveals Genome Plasticity - A Common Adaptive Strategy for Survival in Various Hosts.</title>
        <authorList>
            <person name="Ramli S.R."/>
            <person name="Bunk B."/>
            <person name="Goris M."/>
            <person name="Bhuju S."/>
            <person name="Jarek M."/>
            <person name="Sproer C."/>
            <person name="Mustakim S."/>
            <person name="Strommenger B."/>
            <person name="Pessler F."/>
        </authorList>
    </citation>
    <scope>NUCLEOTIDE SEQUENCE</scope>
    <source>
        <strain evidence="1">1489</strain>
        <plasmid evidence="1">p1</plasmid>
    </source>
</reference>
<protein>
    <submittedName>
        <fullName evidence="1">Uncharacterized protein</fullName>
    </submittedName>
</protein>
<dbReference type="EMBL" id="CP043895">
    <property type="protein sequence ID" value="QOI52969.1"/>
    <property type="molecule type" value="Genomic_DNA"/>
</dbReference>
<organism evidence="1 2">
    <name type="scientific">Leptospira interrogans serovar Bataviae</name>
    <dbReference type="NCBI Taxonomy" id="312175"/>
    <lineage>
        <taxon>Bacteria</taxon>
        <taxon>Pseudomonadati</taxon>
        <taxon>Spirochaetota</taxon>
        <taxon>Spirochaetia</taxon>
        <taxon>Leptospirales</taxon>
        <taxon>Leptospiraceae</taxon>
        <taxon>Leptospira</taxon>
    </lineage>
</organism>
<dbReference type="RefSeq" id="WP_000662750.1">
    <property type="nucleotide sequence ID" value="NZ_CP043895.1"/>
</dbReference>
<keyword evidence="1" id="KW-0614">Plasmid</keyword>
<geneLocation type="plasmid" evidence="1 2">
    <name>p1</name>
</geneLocation>